<evidence type="ECO:0000313" key="1">
    <source>
        <dbReference type="EMBL" id="CCH91451.1"/>
    </source>
</evidence>
<comment type="caution">
    <text evidence="1">The sequence shown here is derived from an EMBL/GenBank/DDBJ whole genome shotgun (WGS) entry which is preliminary data.</text>
</comment>
<name>A0A822L582_MICAE</name>
<dbReference type="AlphaFoldDB" id="A0A822L582"/>
<accession>A0A822L582</accession>
<dbReference type="EMBL" id="CAIH01000058">
    <property type="protein sequence ID" value="CCH91451.1"/>
    <property type="molecule type" value="Genomic_DNA"/>
</dbReference>
<proteinExistence type="predicted"/>
<organism evidence="1 2">
    <name type="scientific">Microcystis aeruginosa PCC 9432</name>
    <dbReference type="NCBI Taxonomy" id="1160280"/>
    <lineage>
        <taxon>Bacteria</taxon>
        <taxon>Bacillati</taxon>
        <taxon>Cyanobacteriota</taxon>
        <taxon>Cyanophyceae</taxon>
        <taxon>Oscillatoriophycideae</taxon>
        <taxon>Chroococcales</taxon>
        <taxon>Microcystaceae</taxon>
        <taxon>Microcystis</taxon>
    </lineage>
</organism>
<reference evidence="1 2" key="1">
    <citation type="submission" date="2012-04" db="EMBL/GenBank/DDBJ databases">
        <authorList>
            <person name="Genoscope - CEA"/>
        </authorList>
    </citation>
    <scope>NUCLEOTIDE SEQUENCE [LARGE SCALE GENOMIC DNA]</scope>
    <source>
        <strain evidence="1 2">9432</strain>
    </source>
</reference>
<evidence type="ECO:0000313" key="2">
    <source>
        <dbReference type="Proteomes" id="UP000005806"/>
    </source>
</evidence>
<gene>
    <name evidence="1" type="ORF">MICCA_1500012</name>
</gene>
<protein>
    <submittedName>
        <fullName evidence="1">Similar to tr/Q8YTP7/Q8YTP7</fullName>
    </submittedName>
</protein>
<sequence>MPRLLALGLTVEQIAQVLDLT</sequence>
<dbReference type="Proteomes" id="UP000005806">
    <property type="component" value="Unassembled WGS sequence"/>
</dbReference>